<dbReference type="CDD" id="cd00198">
    <property type="entry name" value="vWFA"/>
    <property type="match status" value="1"/>
</dbReference>
<sequence length="1251" mass="129724">MTTGGVVRWGSSRWIVMVLGLVAGPALAAPEPPGPVPPVAAPPVVDPGAGYRLGYRSDERSTLLASAAATGVPAPLLTADERGDAARDVDARGGRLVWIGQRADAAGADLGGALYLRRPGADPLRLVGGPGSVDQPALSPDGRRVAFTSDRAGNADIWLVGTDGSGLRRLTDHPAADSWPTWSPDGTRIAFGSTRDDPAGDIHVVPATGGTPVRVTDGPAADTQPAWSPDGRRLAFTTTRFAPAATPPVAGAPPAGSTSAPRAVATVAVGGGPVTRVVTGPGDASEPAWSPDGTRIAFTTTGDDPAGDIHVSAAGRVTPVATGPLAEHGPAWSPDGDLLWTATERAASTDVWTAHATGGDRRDHTARPGMSESAPAFSPDGTRLAYSAEQPGTGTRIVVADATGADPQTLTPVGTVAGDRDTDPAWSPAGDAIAFTRHPADPARPSRILIVTVPDARLLSTVDMPPYLTGQDTEPAWSPDGRQLAFARRASDRESDLTVPRVDRPAYPGTSFTVEQSVRTPPIPPRPDIVFLVDNTASMDLPGEGGSSVIEQLKLRIPDVIAEVRKQRSEPLFGLATFGGTQDGTYDPGLYDPRLPLTDSDARIAAAVGSLAADSQYSQENWFYALRQLARNDRIGFRPNSSRIVVLISDTDSVDKTLPPPEEGEISEDSLRDALVAAGIALIGVKITGADFERGLDFDGAAGRLAAATGGVLTPNSDPGEMIDAIIDAIRQLKITVHPEASCEDHLSVTFHPDPARVDAGTPARFTETVTISPDAVPGSVLRCTLRFDLDPPEVGADTTQELVVRVAQPGGPLVRVDDLRVPPDGPDGTRVRYRAMAVDADNRPLPVRCTPAPGSLFPIGQTVVTCTATDRDGRTGSDTALIVVADPQATGSRIWLARLDRSTTGTLTVTDQQDLSARVGAGCPVRATDRSPAWSPDGSALAFTDSSQPGDLCVVAPDGARPRHPLAPADRAGRAVADPAWSPDGRQIAATLQRSEEPRDIVLLPAAGGTPVTVVRAVGAEPTFQRLPVPDLRLTVSVGGQPAYLGGDPVPVTFTVRNDTPLPAENVWLEITAPDPLLPAASADPRCGPGRRLCLLGTLGPAGQQVVTIVLPARAAVTGTVSGRLGATVRQVPATRTALAPVRVVAPTVTLDPATGPPGFVTTAVGVDFPPGAQVRLRWSPGITTTPDTVTVGADGTFRTPMLILRKDTLGLRDLTVTRVSGATFAPVRATAPFLVVPRGLAPPVFGGRG</sequence>
<dbReference type="InterPro" id="IPR011042">
    <property type="entry name" value="6-blade_b-propeller_TolB-like"/>
</dbReference>
<protein>
    <recommendedName>
        <fullName evidence="4">VWFA domain-containing protein</fullName>
    </recommendedName>
</protein>
<gene>
    <name evidence="5" type="ORF">GSF22_14790</name>
</gene>
<proteinExistence type="inferred from homology"/>
<evidence type="ECO:0000256" key="2">
    <source>
        <dbReference type="SAM" id="MobiDB-lite"/>
    </source>
</evidence>
<reference evidence="5 6" key="1">
    <citation type="submission" date="2019-12" db="EMBL/GenBank/DDBJ databases">
        <title>Whole genome sequencing of endophytic Actinobacterium Micromonospora sp. MPMI6T.</title>
        <authorList>
            <person name="Evv R."/>
            <person name="Podile A.R."/>
        </authorList>
    </citation>
    <scope>NUCLEOTIDE SEQUENCE [LARGE SCALE GENOMIC DNA]</scope>
    <source>
        <strain evidence="5 6">MPMI6</strain>
    </source>
</reference>
<comment type="caution">
    <text evidence="5">The sequence shown here is derived from an EMBL/GenBank/DDBJ whole genome shotgun (WGS) entry which is preliminary data.</text>
</comment>
<dbReference type="PANTHER" id="PTHR36842:SF1">
    <property type="entry name" value="PROTEIN TOLB"/>
    <property type="match status" value="1"/>
</dbReference>
<comment type="similarity">
    <text evidence="1">Belongs to the TolB family.</text>
</comment>
<feature type="signal peptide" evidence="3">
    <location>
        <begin position="1"/>
        <end position="28"/>
    </location>
</feature>
<dbReference type="Proteomes" id="UP000823521">
    <property type="component" value="Unassembled WGS sequence"/>
</dbReference>
<feature type="region of interest" description="Disordered" evidence="2">
    <location>
        <begin position="355"/>
        <end position="382"/>
    </location>
</feature>
<dbReference type="EMBL" id="WVUH01000113">
    <property type="protein sequence ID" value="MBO4207266.1"/>
    <property type="molecule type" value="Genomic_DNA"/>
</dbReference>
<dbReference type="SMART" id="SM00327">
    <property type="entry name" value="VWA"/>
    <property type="match status" value="1"/>
</dbReference>
<dbReference type="Gene3D" id="3.40.50.410">
    <property type="entry name" value="von Willebrand factor, type A domain"/>
    <property type="match status" value="1"/>
</dbReference>
<dbReference type="PANTHER" id="PTHR36842">
    <property type="entry name" value="PROTEIN TOLB HOMOLOG"/>
    <property type="match status" value="1"/>
</dbReference>
<dbReference type="InterPro" id="IPR002035">
    <property type="entry name" value="VWF_A"/>
</dbReference>
<evidence type="ECO:0000313" key="5">
    <source>
        <dbReference type="EMBL" id="MBO4207266.1"/>
    </source>
</evidence>
<evidence type="ECO:0000256" key="3">
    <source>
        <dbReference type="SAM" id="SignalP"/>
    </source>
</evidence>
<dbReference type="RefSeq" id="WP_208814164.1">
    <property type="nucleotide sequence ID" value="NZ_WVUH01000113.1"/>
</dbReference>
<evidence type="ECO:0000259" key="4">
    <source>
        <dbReference type="PROSITE" id="PS50234"/>
    </source>
</evidence>
<keyword evidence="6" id="KW-1185">Reference proteome</keyword>
<feature type="region of interest" description="Disordered" evidence="2">
    <location>
        <begin position="207"/>
        <end position="231"/>
    </location>
</feature>
<organism evidence="5 6">
    <name type="scientific">Micromonospora echinofusca</name>
    <dbReference type="NCBI Taxonomy" id="47858"/>
    <lineage>
        <taxon>Bacteria</taxon>
        <taxon>Bacillati</taxon>
        <taxon>Actinomycetota</taxon>
        <taxon>Actinomycetes</taxon>
        <taxon>Micromonosporales</taxon>
        <taxon>Micromonosporaceae</taxon>
        <taxon>Micromonospora</taxon>
    </lineage>
</organism>
<feature type="domain" description="VWFA" evidence="4">
    <location>
        <begin position="528"/>
        <end position="730"/>
    </location>
</feature>
<accession>A0ABS3VS24</accession>
<dbReference type="PROSITE" id="PS50234">
    <property type="entry name" value="VWFA"/>
    <property type="match status" value="1"/>
</dbReference>
<dbReference type="Pfam" id="PF07676">
    <property type="entry name" value="PD40"/>
    <property type="match status" value="9"/>
</dbReference>
<keyword evidence="3" id="KW-0732">Signal</keyword>
<dbReference type="InterPro" id="IPR036465">
    <property type="entry name" value="vWFA_dom_sf"/>
</dbReference>
<evidence type="ECO:0000313" key="6">
    <source>
        <dbReference type="Proteomes" id="UP000823521"/>
    </source>
</evidence>
<feature type="chain" id="PRO_5045795466" description="VWFA domain-containing protein" evidence="3">
    <location>
        <begin position="29"/>
        <end position="1251"/>
    </location>
</feature>
<dbReference type="SUPFAM" id="SSF82171">
    <property type="entry name" value="DPP6 N-terminal domain-like"/>
    <property type="match status" value="2"/>
</dbReference>
<name>A0ABS3VS24_MICEH</name>
<dbReference type="Gene3D" id="2.120.10.30">
    <property type="entry name" value="TolB, C-terminal domain"/>
    <property type="match status" value="4"/>
</dbReference>
<dbReference type="Pfam" id="PF00092">
    <property type="entry name" value="VWA"/>
    <property type="match status" value="1"/>
</dbReference>
<dbReference type="InterPro" id="IPR011659">
    <property type="entry name" value="WD40"/>
</dbReference>
<evidence type="ECO:0000256" key="1">
    <source>
        <dbReference type="ARBA" id="ARBA00009820"/>
    </source>
</evidence>
<dbReference type="SUPFAM" id="SSF53300">
    <property type="entry name" value="vWA-like"/>
    <property type="match status" value="1"/>
</dbReference>